<evidence type="ECO:0008006" key="5">
    <source>
        <dbReference type="Google" id="ProtNLM"/>
    </source>
</evidence>
<protein>
    <recommendedName>
        <fullName evidence="5">PorT family protein</fullName>
    </recommendedName>
</protein>
<feature type="compositionally biased region" description="Polar residues" evidence="1">
    <location>
        <begin position="83"/>
        <end position="101"/>
    </location>
</feature>
<feature type="region of interest" description="Disordered" evidence="1">
    <location>
        <begin position="205"/>
        <end position="292"/>
    </location>
</feature>
<keyword evidence="4" id="KW-1185">Reference proteome</keyword>
<accession>A0A7G7W9H8</accession>
<dbReference type="AlphaFoldDB" id="A0A7G7W9H8"/>
<dbReference type="KEGG" id="hsk:H4317_04210"/>
<keyword evidence="2" id="KW-0472">Membrane</keyword>
<dbReference type="Proteomes" id="UP000515489">
    <property type="component" value="Chromosome"/>
</dbReference>
<evidence type="ECO:0000313" key="4">
    <source>
        <dbReference type="Proteomes" id="UP000515489"/>
    </source>
</evidence>
<dbReference type="EMBL" id="CP060202">
    <property type="protein sequence ID" value="QNH63021.1"/>
    <property type="molecule type" value="Genomic_DNA"/>
</dbReference>
<feature type="compositionally biased region" description="Polar residues" evidence="1">
    <location>
        <begin position="266"/>
        <end position="285"/>
    </location>
</feature>
<feature type="transmembrane region" description="Helical" evidence="2">
    <location>
        <begin position="58"/>
        <end position="75"/>
    </location>
</feature>
<sequence length="500" mass="54611">MRTPPMSDEELDELVRRSAEAYPDEVPLGAWLLMEDQLNEATMQQQVQQRVKQQVRRLFMLELLLVALALWWWQARPVPPATPNQLNSGTARSATKKTSPTPEKAVSPATQATLSRQNQAGTARVAPMSAKPQPVTTELPELERPPVVSSSRLFAKHEANSVLGGSTIALSKSEAQQRRNKKSLFLPLPERVVNGVASKAFISDPESAGGNAVQQSARSLVSHTASEAQATTKEAADAVNFAAGATSETPTKPEETAAKPVASLPGLSTPNDSTLVPTADTTNDSGAKKQAPERPAYRVLLGVVGAPELTAVHPTDLTRPGTTVGVMIEYRFAPRWRVRSGLLRSVKLYSARGTDYKPPSSYWTWRTPVDEIEADCRILEIPVDLRYELLQRPTYSVFASAGLTSLVMRNEQYTYKYDLNGQYTERTWSYAGGGKHPFSILNLSVGYERNLGARWAAQAEPFLKLPLGGVGFGKIYLRSAGVSFGLKYGLLRPQTAQLVP</sequence>
<evidence type="ECO:0000313" key="3">
    <source>
        <dbReference type="EMBL" id="QNH63021.1"/>
    </source>
</evidence>
<feature type="compositionally biased region" description="Polar residues" evidence="1">
    <location>
        <begin position="108"/>
        <end position="121"/>
    </location>
</feature>
<organism evidence="3 4">
    <name type="scientific">Hymenobacter sediminicola</name>
    <dbReference type="NCBI Taxonomy" id="2761579"/>
    <lineage>
        <taxon>Bacteria</taxon>
        <taxon>Pseudomonadati</taxon>
        <taxon>Bacteroidota</taxon>
        <taxon>Cytophagia</taxon>
        <taxon>Cytophagales</taxon>
        <taxon>Hymenobacteraceae</taxon>
        <taxon>Hymenobacter</taxon>
    </lineage>
</organism>
<reference evidence="3 4" key="1">
    <citation type="submission" date="2020-08" db="EMBL/GenBank/DDBJ databases">
        <title>Hymenobacter sp. S2-20-2 genome sequencing.</title>
        <authorList>
            <person name="Jin L."/>
        </authorList>
    </citation>
    <scope>NUCLEOTIDE SEQUENCE [LARGE SCALE GENOMIC DNA]</scope>
    <source>
        <strain evidence="3 4">S2-20-2</strain>
    </source>
</reference>
<name>A0A7G7W9H8_9BACT</name>
<gene>
    <name evidence="3" type="ORF">H4317_04210</name>
</gene>
<feature type="compositionally biased region" description="Polar residues" evidence="1">
    <location>
        <begin position="212"/>
        <end position="232"/>
    </location>
</feature>
<dbReference type="RefSeq" id="WP_185888903.1">
    <property type="nucleotide sequence ID" value="NZ_CP060202.1"/>
</dbReference>
<evidence type="ECO:0000256" key="1">
    <source>
        <dbReference type="SAM" id="MobiDB-lite"/>
    </source>
</evidence>
<proteinExistence type="predicted"/>
<keyword evidence="2" id="KW-0812">Transmembrane</keyword>
<evidence type="ECO:0000256" key="2">
    <source>
        <dbReference type="SAM" id="Phobius"/>
    </source>
</evidence>
<feature type="region of interest" description="Disordered" evidence="1">
    <location>
        <begin position="81"/>
        <end position="144"/>
    </location>
</feature>
<keyword evidence="2" id="KW-1133">Transmembrane helix</keyword>